<dbReference type="AlphaFoldDB" id="A0A9W6BGJ9"/>
<reference evidence="2 3" key="1">
    <citation type="journal article" date="2023" name="Commun. Biol.">
        <title>Reorganization of the ancestral sex-determining regions during the evolution of trioecy in Pleodorina starrii.</title>
        <authorList>
            <person name="Takahashi K."/>
            <person name="Suzuki S."/>
            <person name="Kawai-Toyooka H."/>
            <person name="Yamamoto K."/>
            <person name="Hamaji T."/>
            <person name="Ootsuki R."/>
            <person name="Yamaguchi H."/>
            <person name="Kawachi M."/>
            <person name="Higashiyama T."/>
            <person name="Nozaki H."/>
        </authorList>
    </citation>
    <scope>NUCLEOTIDE SEQUENCE [LARGE SCALE GENOMIC DNA]</scope>
    <source>
        <strain evidence="2 3">NIES-4479</strain>
    </source>
</reference>
<gene>
    <name evidence="2" type="primary">PLEST007196</name>
    <name evidence="2" type="ORF">PLESTB_000480500</name>
</gene>
<keyword evidence="3" id="KW-1185">Reference proteome</keyword>
<feature type="region of interest" description="Disordered" evidence="1">
    <location>
        <begin position="96"/>
        <end position="201"/>
    </location>
</feature>
<evidence type="ECO:0000313" key="2">
    <source>
        <dbReference type="EMBL" id="GLC51232.1"/>
    </source>
</evidence>
<dbReference type="Proteomes" id="UP001165080">
    <property type="component" value="Unassembled WGS sequence"/>
</dbReference>
<feature type="compositionally biased region" description="Gly residues" evidence="1">
    <location>
        <begin position="183"/>
        <end position="201"/>
    </location>
</feature>
<evidence type="ECO:0000256" key="1">
    <source>
        <dbReference type="SAM" id="MobiDB-lite"/>
    </source>
</evidence>
<accession>A0A9W6BGJ9</accession>
<feature type="region of interest" description="Disordered" evidence="1">
    <location>
        <begin position="243"/>
        <end position="268"/>
    </location>
</feature>
<evidence type="ECO:0000313" key="3">
    <source>
        <dbReference type="Proteomes" id="UP001165080"/>
    </source>
</evidence>
<feature type="compositionally biased region" description="Polar residues" evidence="1">
    <location>
        <begin position="122"/>
        <end position="137"/>
    </location>
</feature>
<dbReference type="EMBL" id="BRXU01000004">
    <property type="protein sequence ID" value="GLC51232.1"/>
    <property type="molecule type" value="Genomic_DNA"/>
</dbReference>
<dbReference type="OrthoDB" id="538906at2759"/>
<comment type="caution">
    <text evidence="2">The sequence shown here is derived from an EMBL/GenBank/DDBJ whole genome shotgun (WGS) entry which is preliminary data.</text>
</comment>
<organism evidence="2 3">
    <name type="scientific">Pleodorina starrii</name>
    <dbReference type="NCBI Taxonomy" id="330485"/>
    <lineage>
        <taxon>Eukaryota</taxon>
        <taxon>Viridiplantae</taxon>
        <taxon>Chlorophyta</taxon>
        <taxon>core chlorophytes</taxon>
        <taxon>Chlorophyceae</taxon>
        <taxon>CS clade</taxon>
        <taxon>Chlamydomonadales</taxon>
        <taxon>Volvocaceae</taxon>
        <taxon>Pleodorina</taxon>
    </lineage>
</organism>
<sequence length="268" mass="27491">MEAFEEVDDTFSGCEGCPDVHDYFSTRMGSLNLSFTSTSFDPAFTFDTSSRSSSLLHCDSSSARSPTADAKLPPAPPLLAVVSASPCPTMRRSLTAVRRTSLPNAPATEASARPCRPAWSPSCPSSRCTAAGNTTEPMETPGTAAGFSDTLRGSLKRRSCQDADPADSQASGMPPLPQTDAAAGGGRSGGGAGEGGAGGGAACSSELHLPGSPNSPASSFASFAAALAAHYYADFGSVPDVPEHLEQARQRAGKRQRMHSAVEQTADV</sequence>
<protein>
    <submittedName>
        <fullName evidence="2">Uncharacterized protein</fullName>
    </submittedName>
</protein>
<proteinExistence type="predicted"/>
<name>A0A9W6BGJ9_9CHLO</name>